<dbReference type="InterPro" id="IPR050239">
    <property type="entry name" value="Sigma-70_RNA_pol_init_factors"/>
</dbReference>
<organism evidence="9 10">
    <name type="scientific">Ectocarpus siliculosus</name>
    <name type="common">Brown alga</name>
    <name type="synonym">Conferva siliculosa</name>
    <dbReference type="NCBI Taxonomy" id="2880"/>
    <lineage>
        <taxon>Eukaryota</taxon>
        <taxon>Sar</taxon>
        <taxon>Stramenopiles</taxon>
        <taxon>Ochrophyta</taxon>
        <taxon>PX clade</taxon>
        <taxon>Phaeophyceae</taxon>
        <taxon>Ectocarpales</taxon>
        <taxon>Ectocarpaceae</taxon>
        <taxon>Ectocarpus</taxon>
    </lineage>
</organism>
<keyword evidence="2" id="KW-0805">Transcription regulation</keyword>
<dbReference type="InterPro" id="IPR007630">
    <property type="entry name" value="RNA_pol_sigma70_r4"/>
</dbReference>
<comment type="similarity">
    <text evidence="1">Belongs to the sigma-70 factor family.</text>
</comment>
<keyword evidence="3" id="KW-0731">Sigma factor</keyword>
<evidence type="ECO:0000313" key="9">
    <source>
        <dbReference type="EMBL" id="CBN77594.1"/>
    </source>
</evidence>
<dbReference type="SUPFAM" id="SSF88946">
    <property type="entry name" value="Sigma2 domain of RNA polymerase sigma factors"/>
    <property type="match status" value="1"/>
</dbReference>
<sequence length="242" mass="26516">MRLRASTVTALSSMDLIQEGAIALHLAAERYDPQRGVRFFTYADWSLRAAFERAEASQATTIAIPRYVYVQKRRLKAILGQHCGPQTSQDLATSLGISERQLAKLLRRAKDCQSMNRVLVSSGVALGEMIPGAQSCEDILRRLDAEASLVGLLGTLKPQEEEVIVHRYGLFGRRRKSTPAVAAVMGVSRQYVGRVHRSALEKMRASFEADQQPRFHPKTMGTNAGSAGGGTASTAVASRHHR</sequence>
<evidence type="ECO:0000259" key="7">
    <source>
        <dbReference type="Pfam" id="PF04542"/>
    </source>
</evidence>
<keyword evidence="4" id="KW-0238">DNA-binding</keyword>
<dbReference type="InParanoid" id="D8LMI4"/>
<dbReference type="EMBL" id="FN648596">
    <property type="protein sequence ID" value="CBN77594.1"/>
    <property type="molecule type" value="Genomic_DNA"/>
</dbReference>
<dbReference type="OMA" id="CGISHER"/>
<feature type="domain" description="RNA polymerase sigma-70 region 4" evidence="8">
    <location>
        <begin position="152"/>
        <end position="205"/>
    </location>
</feature>
<dbReference type="AlphaFoldDB" id="D8LMI4"/>
<proteinExistence type="inferred from homology"/>
<dbReference type="InterPro" id="IPR007627">
    <property type="entry name" value="RNA_pol_sigma70_r2"/>
</dbReference>
<dbReference type="GO" id="GO:0016987">
    <property type="term" value="F:sigma factor activity"/>
    <property type="evidence" value="ECO:0007669"/>
    <property type="project" value="UniProtKB-KW"/>
</dbReference>
<keyword evidence="10" id="KW-1185">Reference proteome</keyword>
<dbReference type="InterPro" id="IPR013325">
    <property type="entry name" value="RNA_pol_sigma_r2"/>
</dbReference>
<evidence type="ECO:0000256" key="4">
    <source>
        <dbReference type="ARBA" id="ARBA00023125"/>
    </source>
</evidence>
<evidence type="ECO:0000256" key="3">
    <source>
        <dbReference type="ARBA" id="ARBA00023082"/>
    </source>
</evidence>
<dbReference type="Gene3D" id="1.10.601.10">
    <property type="entry name" value="RNA Polymerase Primary Sigma Factor"/>
    <property type="match status" value="1"/>
</dbReference>
<protein>
    <submittedName>
        <fullName evidence="9">RpoD family RNA polymerase sigma factor</fullName>
    </submittedName>
</protein>
<dbReference type="InterPro" id="IPR013324">
    <property type="entry name" value="RNA_pol_sigma_r3/r4-like"/>
</dbReference>
<dbReference type="GO" id="GO:0003677">
    <property type="term" value="F:DNA binding"/>
    <property type="evidence" value="ECO:0007669"/>
    <property type="project" value="UniProtKB-KW"/>
</dbReference>
<evidence type="ECO:0000259" key="8">
    <source>
        <dbReference type="Pfam" id="PF04545"/>
    </source>
</evidence>
<dbReference type="PANTHER" id="PTHR30603:SF47">
    <property type="entry name" value="RNA POLYMERASE SIGMA FACTOR SIGD, CHLOROPLASTIC"/>
    <property type="match status" value="1"/>
</dbReference>
<dbReference type="InterPro" id="IPR000943">
    <property type="entry name" value="RNA_pol_sigma70"/>
</dbReference>
<dbReference type="OrthoDB" id="206108at2759"/>
<keyword evidence="5" id="KW-0804">Transcription</keyword>
<dbReference type="PANTHER" id="PTHR30603">
    <property type="entry name" value="RNA POLYMERASE SIGMA FACTOR RPO"/>
    <property type="match status" value="1"/>
</dbReference>
<feature type="domain" description="RNA polymerase sigma-70 region 2" evidence="7">
    <location>
        <begin position="12"/>
        <end position="51"/>
    </location>
</feature>
<gene>
    <name evidence="9" type="ORF">Esi_0004_0226</name>
</gene>
<reference evidence="9 10" key="1">
    <citation type="journal article" date="2010" name="Nature">
        <title>The Ectocarpus genome and the independent evolution of multicellularity in brown algae.</title>
        <authorList>
            <person name="Cock J.M."/>
            <person name="Sterck L."/>
            <person name="Rouze P."/>
            <person name="Scornet D."/>
            <person name="Allen A.E."/>
            <person name="Amoutzias G."/>
            <person name="Anthouard V."/>
            <person name="Artiguenave F."/>
            <person name="Aury J.M."/>
            <person name="Badger J.H."/>
            <person name="Beszteri B."/>
            <person name="Billiau K."/>
            <person name="Bonnet E."/>
            <person name="Bothwell J.H."/>
            <person name="Bowler C."/>
            <person name="Boyen C."/>
            <person name="Brownlee C."/>
            <person name="Carrano C.J."/>
            <person name="Charrier B."/>
            <person name="Cho G.Y."/>
            <person name="Coelho S.M."/>
            <person name="Collen J."/>
            <person name="Corre E."/>
            <person name="Da Silva C."/>
            <person name="Delage L."/>
            <person name="Delaroque N."/>
            <person name="Dittami S.M."/>
            <person name="Doulbeau S."/>
            <person name="Elias M."/>
            <person name="Farnham G."/>
            <person name="Gachon C.M."/>
            <person name="Gschloessl B."/>
            <person name="Heesch S."/>
            <person name="Jabbari K."/>
            <person name="Jubin C."/>
            <person name="Kawai H."/>
            <person name="Kimura K."/>
            <person name="Kloareg B."/>
            <person name="Kupper F.C."/>
            <person name="Lang D."/>
            <person name="Le Bail A."/>
            <person name="Leblanc C."/>
            <person name="Lerouge P."/>
            <person name="Lohr M."/>
            <person name="Lopez P.J."/>
            <person name="Martens C."/>
            <person name="Maumus F."/>
            <person name="Michel G."/>
            <person name="Miranda-Saavedra D."/>
            <person name="Morales J."/>
            <person name="Moreau H."/>
            <person name="Motomura T."/>
            <person name="Nagasato C."/>
            <person name="Napoli C.A."/>
            <person name="Nelson D.R."/>
            <person name="Nyvall-Collen P."/>
            <person name="Peters A.F."/>
            <person name="Pommier C."/>
            <person name="Potin P."/>
            <person name="Poulain J."/>
            <person name="Quesneville H."/>
            <person name="Read B."/>
            <person name="Rensing S.A."/>
            <person name="Ritter A."/>
            <person name="Rousvoal S."/>
            <person name="Samanta M."/>
            <person name="Samson G."/>
            <person name="Schroeder D.C."/>
            <person name="Segurens B."/>
            <person name="Strittmatter M."/>
            <person name="Tonon T."/>
            <person name="Tregear J.W."/>
            <person name="Valentin K."/>
            <person name="von Dassow P."/>
            <person name="Yamagishi T."/>
            <person name="Van de Peer Y."/>
            <person name="Wincker P."/>
        </authorList>
    </citation>
    <scope>NUCLEOTIDE SEQUENCE [LARGE SCALE GENOMIC DNA]</scope>
    <source>
        <strain evidence="10">Ec32 / CCAP1310/4</strain>
    </source>
</reference>
<evidence type="ECO:0000256" key="1">
    <source>
        <dbReference type="ARBA" id="ARBA00007788"/>
    </source>
</evidence>
<feature type="compositionally biased region" description="Low complexity" evidence="6">
    <location>
        <begin position="232"/>
        <end position="242"/>
    </location>
</feature>
<dbReference type="Pfam" id="PF04542">
    <property type="entry name" value="Sigma70_r2"/>
    <property type="match status" value="1"/>
</dbReference>
<accession>D8LMI4</accession>
<dbReference type="EMBL" id="FN649728">
    <property type="protein sequence ID" value="CBN77594.1"/>
    <property type="molecule type" value="Genomic_DNA"/>
</dbReference>
<evidence type="ECO:0000313" key="10">
    <source>
        <dbReference type="Proteomes" id="UP000002630"/>
    </source>
</evidence>
<evidence type="ECO:0000256" key="5">
    <source>
        <dbReference type="ARBA" id="ARBA00023163"/>
    </source>
</evidence>
<dbReference type="Pfam" id="PF04545">
    <property type="entry name" value="Sigma70_r4"/>
    <property type="match status" value="1"/>
</dbReference>
<evidence type="ECO:0000256" key="6">
    <source>
        <dbReference type="SAM" id="MobiDB-lite"/>
    </source>
</evidence>
<dbReference type="PRINTS" id="PR00046">
    <property type="entry name" value="SIGMA70FCT"/>
</dbReference>
<dbReference type="Gene3D" id="1.20.140.160">
    <property type="match status" value="1"/>
</dbReference>
<name>D8LMI4_ECTSI</name>
<evidence type="ECO:0000256" key="2">
    <source>
        <dbReference type="ARBA" id="ARBA00023015"/>
    </source>
</evidence>
<dbReference type="STRING" id="2880.D8LMI4"/>
<dbReference type="Proteomes" id="UP000002630">
    <property type="component" value="Linkage Group LG03"/>
</dbReference>
<dbReference type="SUPFAM" id="SSF88659">
    <property type="entry name" value="Sigma3 and sigma4 domains of RNA polymerase sigma factors"/>
    <property type="match status" value="1"/>
</dbReference>
<feature type="region of interest" description="Disordered" evidence="6">
    <location>
        <begin position="207"/>
        <end position="242"/>
    </location>
</feature>
<dbReference type="GO" id="GO:0006352">
    <property type="term" value="P:DNA-templated transcription initiation"/>
    <property type="evidence" value="ECO:0007669"/>
    <property type="project" value="InterPro"/>
</dbReference>